<keyword evidence="1" id="KW-0472">Membrane</keyword>
<organism evidence="2 3">
    <name type="scientific">Sterolibacterium denitrificans</name>
    <dbReference type="NCBI Taxonomy" id="157592"/>
    <lineage>
        <taxon>Bacteria</taxon>
        <taxon>Pseudomonadati</taxon>
        <taxon>Pseudomonadota</taxon>
        <taxon>Betaproteobacteria</taxon>
        <taxon>Nitrosomonadales</taxon>
        <taxon>Sterolibacteriaceae</taxon>
        <taxon>Sterolibacterium</taxon>
    </lineage>
</organism>
<feature type="transmembrane region" description="Helical" evidence="1">
    <location>
        <begin position="195"/>
        <end position="219"/>
    </location>
</feature>
<proteinExistence type="predicted"/>
<protein>
    <submittedName>
        <fullName evidence="2">Uncharacterized protein</fullName>
    </submittedName>
</protein>
<sequence>MRANLSFEQAPPISVPFRFFLLAPLFGVAAGLLLAVQGGEALASRWNPSVLALTHLFSVGFMLQAMCGALLQFVPVATGSNVWRPALLANVVHPLLVLAAMTLVTAFLAAQSWLWLFPLAGLLFALGLGLFIAAVGMALLKTPATGVTVRTLRLSLFGLAMTLLFGLLLVSMLGWQGRFIELTGWSLPRLVNAHAAWGLGGWALLLVMAVSYMVVPMFLLTPAYPAQVSRWLPLALLAVLLVWSGLQFFGKSLTLDGLAKGITLLGLTLAAAYALVTLWLQKNRRRRIVDPTFLFWRSAMLALLAILLSWLALLVLPDLARHPRSLVWLGALALHGVFVSVISGMLYKIVPFMIWLHLQKLEHLRTLPPNMKQMIPERMMRGQWAAYLLALALLLLAVVRPAFATAAGWALVLSFAWLEWNLLRALRLYVDFRREHAAAHAVVHSSN</sequence>
<accession>A0A7Z7MVJ6</accession>
<dbReference type="RefSeq" id="WP_154717010.1">
    <property type="nucleotide sequence ID" value="NZ_LT837803.1"/>
</dbReference>
<feature type="transmembrane region" description="Helical" evidence="1">
    <location>
        <begin position="86"/>
        <end position="109"/>
    </location>
</feature>
<reference evidence="2" key="1">
    <citation type="submission" date="2017-03" db="EMBL/GenBank/DDBJ databases">
        <authorList>
            <consortium name="AG Boll"/>
        </authorList>
    </citation>
    <scope>NUCLEOTIDE SEQUENCE [LARGE SCALE GENOMIC DNA]</scope>
    <source>
        <strain evidence="2">Chol</strain>
    </source>
</reference>
<feature type="transmembrane region" description="Helical" evidence="1">
    <location>
        <begin position="262"/>
        <end position="281"/>
    </location>
</feature>
<feature type="transmembrane region" description="Helical" evidence="1">
    <location>
        <begin position="328"/>
        <end position="350"/>
    </location>
</feature>
<feature type="transmembrane region" description="Helical" evidence="1">
    <location>
        <begin position="293"/>
        <end position="316"/>
    </location>
</feature>
<keyword evidence="1" id="KW-1133">Transmembrane helix</keyword>
<gene>
    <name evidence="2" type="ORF">SDENCHOL_20520</name>
</gene>
<dbReference type="Proteomes" id="UP000242886">
    <property type="component" value="Chromosome SDENCHOL"/>
</dbReference>
<name>A0A7Z7MVJ6_9PROT</name>
<keyword evidence="3" id="KW-1185">Reference proteome</keyword>
<feature type="transmembrane region" description="Helical" evidence="1">
    <location>
        <begin position="384"/>
        <end position="403"/>
    </location>
</feature>
<evidence type="ECO:0000313" key="3">
    <source>
        <dbReference type="Proteomes" id="UP000242886"/>
    </source>
</evidence>
<feature type="transmembrane region" description="Helical" evidence="1">
    <location>
        <begin position="152"/>
        <end position="175"/>
    </location>
</feature>
<keyword evidence="1" id="KW-0812">Transmembrane</keyword>
<evidence type="ECO:0000313" key="2">
    <source>
        <dbReference type="EMBL" id="SMB27976.1"/>
    </source>
</evidence>
<dbReference type="AlphaFoldDB" id="A0A7Z7MVJ6"/>
<feature type="transmembrane region" description="Helical" evidence="1">
    <location>
        <begin position="115"/>
        <end position="140"/>
    </location>
</feature>
<evidence type="ECO:0000256" key="1">
    <source>
        <dbReference type="SAM" id="Phobius"/>
    </source>
</evidence>
<dbReference type="EMBL" id="LT837803">
    <property type="protein sequence ID" value="SMB27976.1"/>
    <property type="molecule type" value="Genomic_DNA"/>
</dbReference>
<feature type="transmembrane region" description="Helical" evidence="1">
    <location>
        <begin position="51"/>
        <end position="74"/>
    </location>
</feature>
<feature type="transmembrane region" description="Helical" evidence="1">
    <location>
        <begin position="231"/>
        <end position="250"/>
    </location>
</feature>